<reference evidence="2" key="2">
    <citation type="journal article" date="2023" name="IMA Fungus">
        <title>Comparative genomic study of the Penicillium genus elucidates a diverse pangenome and 15 lateral gene transfer events.</title>
        <authorList>
            <person name="Petersen C."/>
            <person name="Sorensen T."/>
            <person name="Nielsen M.R."/>
            <person name="Sondergaard T.E."/>
            <person name="Sorensen J.L."/>
            <person name="Fitzpatrick D.A."/>
            <person name="Frisvad J.C."/>
            <person name="Nielsen K.L."/>
        </authorList>
    </citation>
    <scope>NUCLEOTIDE SEQUENCE</scope>
    <source>
        <strain evidence="2">IBT 35673</strain>
    </source>
</reference>
<feature type="region of interest" description="Disordered" evidence="1">
    <location>
        <begin position="45"/>
        <end position="70"/>
    </location>
</feature>
<accession>A0A9W9Q9Y2</accession>
<evidence type="ECO:0000313" key="3">
    <source>
        <dbReference type="Proteomes" id="UP001147695"/>
    </source>
</evidence>
<comment type="caution">
    <text evidence="2">The sequence shown here is derived from an EMBL/GenBank/DDBJ whole genome shotgun (WGS) entry which is preliminary data.</text>
</comment>
<evidence type="ECO:0000256" key="1">
    <source>
        <dbReference type="SAM" id="MobiDB-lite"/>
    </source>
</evidence>
<name>A0A9W9Q9Y2_PENBR</name>
<organism evidence="2 3">
    <name type="scientific">Penicillium brevicompactum</name>
    <dbReference type="NCBI Taxonomy" id="5074"/>
    <lineage>
        <taxon>Eukaryota</taxon>
        <taxon>Fungi</taxon>
        <taxon>Dikarya</taxon>
        <taxon>Ascomycota</taxon>
        <taxon>Pezizomycotina</taxon>
        <taxon>Eurotiomycetes</taxon>
        <taxon>Eurotiomycetidae</taxon>
        <taxon>Eurotiales</taxon>
        <taxon>Aspergillaceae</taxon>
        <taxon>Penicillium</taxon>
    </lineage>
</organism>
<evidence type="ECO:0000313" key="2">
    <source>
        <dbReference type="EMBL" id="KAJ5329064.1"/>
    </source>
</evidence>
<dbReference type="Proteomes" id="UP001147695">
    <property type="component" value="Unassembled WGS sequence"/>
</dbReference>
<dbReference type="EMBL" id="JAPZBQ010000005">
    <property type="protein sequence ID" value="KAJ5329064.1"/>
    <property type="molecule type" value="Genomic_DNA"/>
</dbReference>
<proteinExistence type="predicted"/>
<protein>
    <submittedName>
        <fullName evidence="2">Uncharacterized protein</fullName>
    </submittedName>
</protein>
<gene>
    <name evidence="2" type="ORF">N7452_009454</name>
</gene>
<reference evidence="2" key="1">
    <citation type="submission" date="2022-12" db="EMBL/GenBank/DDBJ databases">
        <authorList>
            <person name="Petersen C."/>
        </authorList>
    </citation>
    <scope>NUCLEOTIDE SEQUENCE</scope>
    <source>
        <strain evidence="2">IBT 35673</strain>
    </source>
</reference>
<sequence>MPRQADRGLHFININPNSVQSRSELIHEVRSHAGRWRWQQLRQNGEQDGDVNPEEEHHQPNLPENSDEGTMAVNDDEEYPQIVNLLPDAVSGVAWGSRHSDSVDRSQHGAHEVANIMLDHSGTSLWEGQVQHNPIRNTRYTQTSLTLNNNPNVSIFDPFQTAVPSPIPMEFTSANNKYGTIAQFEL</sequence>
<dbReference type="AlphaFoldDB" id="A0A9W9Q9Y2"/>